<evidence type="ECO:0008006" key="3">
    <source>
        <dbReference type="Google" id="ProtNLM"/>
    </source>
</evidence>
<dbReference type="AlphaFoldDB" id="A0A4Y9Z4V2"/>
<sequence length="234" mass="27897">MRQGVAFGRYKRFKLKPIRGIKMHPLEDGTIHPGDIALYQDAFRRDWRFIQGGLMYAMGENREFWNCVLNWHSIAHTTGCEEWDALFETLKADGYRKDTLTCMFFNMPSGCRTYKCPFRHDIATAEEARERVLNTRREVMRKPTARQFQAHFLALDKRRRPGYSEEDAEAEHLTECQKLDWKRHKKEPCSPLEEIIREDWSWDKDERKGTTMMEEVSKNTFQFDDRPLKYLGTE</sequence>
<protein>
    <recommendedName>
        <fullName evidence="3">C3H1-type domain-containing protein</fullName>
    </recommendedName>
</protein>
<reference evidence="1 2" key="1">
    <citation type="submission" date="2019-02" db="EMBL/GenBank/DDBJ databases">
        <title>Genome sequencing of the rare red list fungi Dentipellis fragilis.</title>
        <authorList>
            <person name="Buettner E."/>
            <person name="Kellner H."/>
        </authorList>
    </citation>
    <scope>NUCLEOTIDE SEQUENCE [LARGE SCALE GENOMIC DNA]</scope>
    <source>
        <strain evidence="1 2">DSM 105465</strain>
    </source>
</reference>
<evidence type="ECO:0000313" key="1">
    <source>
        <dbReference type="EMBL" id="TFY69715.1"/>
    </source>
</evidence>
<name>A0A4Y9Z4V2_9AGAM</name>
<dbReference type="OrthoDB" id="341421at2759"/>
<keyword evidence="2" id="KW-1185">Reference proteome</keyword>
<organism evidence="1 2">
    <name type="scientific">Dentipellis fragilis</name>
    <dbReference type="NCBI Taxonomy" id="205917"/>
    <lineage>
        <taxon>Eukaryota</taxon>
        <taxon>Fungi</taxon>
        <taxon>Dikarya</taxon>
        <taxon>Basidiomycota</taxon>
        <taxon>Agaricomycotina</taxon>
        <taxon>Agaricomycetes</taxon>
        <taxon>Russulales</taxon>
        <taxon>Hericiaceae</taxon>
        <taxon>Dentipellis</taxon>
    </lineage>
</organism>
<comment type="caution">
    <text evidence="1">The sequence shown here is derived from an EMBL/GenBank/DDBJ whole genome shotgun (WGS) entry which is preliminary data.</text>
</comment>
<dbReference type="Proteomes" id="UP000298327">
    <property type="component" value="Unassembled WGS sequence"/>
</dbReference>
<gene>
    <name evidence="1" type="ORF">EVG20_g3033</name>
</gene>
<dbReference type="EMBL" id="SEOQ01000130">
    <property type="protein sequence ID" value="TFY69715.1"/>
    <property type="molecule type" value="Genomic_DNA"/>
</dbReference>
<evidence type="ECO:0000313" key="2">
    <source>
        <dbReference type="Proteomes" id="UP000298327"/>
    </source>
</evidence>
<proteinExistence type="predicted"/>
<accession>A0A4Y9Z4V2</accession>